<protein>
    <recommendedName>
        <fullName evidence="4">Anti-sigma factor</fullName>
    </recommendedName>
</protein>
<dbReference type="Proteomes" id="UP001595904">
    <property type="component" value="Unassembled WGS sequence"/>
</dbReference>
<keyword evidence="1" id="KW-1133">Transmembrane helix</keyword>
<name>A0ABV8SQY1_9GAMM</name>
<reference evidence="3" key="1">
    <citation type="journal article" date="2019" name="Int. J. Syst. Evol. Microbiol.">
        <title>The Global Catalogue of Microorganisms (GCM) 10K type strain sequencing project: providing services to taxonomists for standard genome sequencing and annotation.</title>
        <authorList>
            <consortium name="The Broad Institute Genomics Platform"/>
            <consortium name="The Broad Institute Genome Sequencing Center for Infectious Disease"/>
            <person name="Wu L."/>
            <person name="Ma J."/>
        </authorList>
    </citation>
    <scope>NUCLEOTIDE SEQUENCE [LARGE SCALE GENOMIC DNA]</scope>
    <source>
        <strain evidence="3">CGMCC 1.10759</strain>
    </source>
</reference>
<dbReference type="RefSeq" id="WP_380596838.1">
    <property type="nucleotide sequence ID" value="NZ_JBHSDU010000003.1"/>
</dbReference>
<comment type="caution">
    <text evidence="2">The sequence shown here is derived from an EMBL/GenBank/DDBJ whole genome shotgun (WGS) entry which is preliminary data.</text>
</comment>
<evidence type="ECO:0008006" key="4">
    <source>
        <dbReference type="Google" id="ProtNLM"/>
    </source>
</evidence>
<accession>A0ABV8SQY1</accession>
<feature type="transmembrane region" description="Helical" evidence="1">
    <location>
        <begin position="58"/>
        <end position="78"/>
    </location>
</feature>
<keyword evidence="3" id="KW-1185">Reference proteome</keyword>
<organism evidence="2 3">
    <name type="scientific">Steroidobacter flavus</name>
    <dbReference type="NCBI Taxonomy" id="1842136"/>
    <lineage>
        <taxon>Bacteria</taxon>
        <taxon>Pseudomonadati</taxon>
        <taxon>Pseudomonadota</taxon>
        <taxon>Gammaproteobacteria</taxon>
        <taxon>Steroidobacterales</taxon>
        <taxon>Steroidobacteraceae</taxon>
        <taxon>Steroidobacter</taxon>
    </lineage>
</organism>
<evidence type="ECO:0000256" key="1">
    <source>
        <dbReference type="SAM" id="Phobius"/>
    </source>
</evidence>
<proteinExistence type="predicted"/>
<sequence>MSNPSNNKPDDPLSQMLASLPKDVQPERDLWQGIQAEIGKTPIVTDSAPVVHFSSTRWFQIAAGVLLVLATSFTTFVITRNSVEKDAAVQIARAQQQAPVPTATAPLNAMPASFGTEALGADYLKARSELDQRFAERMKTLPPSTRAKLERNLADLRHAANEISATLAENPSDPLLQDLLMSTYQRELQLLADVSEMPASHPVRTDL</sequence>
<dbReference type="EMBL" id="JBHSDU010000003">
    <property type="protein sequence ID" value="MFC4309805.1"/>
    <property type="molecule type" value="Genomic_DNA"/>
</dbReference>
<evidence type="ECO:0000313" key="3">
    <source>
        <dbReference type="Proteomes" id="UP001595904"/>
    </source>
</evidence>
<keyword evidence="1" id="KW-0812">Transmembrane</keyword>
<keyword evidence="1" id="KW-0472">Membrane</keyword>
<gene>
    <name evidence="2" type="ORF">ACFPN2_12000</name>
</gene>
<evidence type="ECO:0000313" key="2">
    <source>
        <dbReference type="EMBL" id="MFC4309805.1"/>
    </source>
</evidence>